<keyword evidence="2" id="KW-1185">Reference proteome</keyword>
<dbReference type="Proteomes" id="UP000039865">
    <property type="component" value="Unassembled WGS sequence"/>
</dbReference>
<gene>
    <name evidence="1" type="primary">Contig19682.g20870</name>
    <name evidence="1" type="ORF">STYLEM_11411</name>
</gene>
<organism evidence="1 2">
    <name type="scientific">Stylonychia lemnae</name>
    <name type="common">Ciliate</name>
    <dbReference type="NCBI Taxonomy" id="5949"/>
    <lineage>
        <taxon>Eukaryota</taxon>
        <taxon>Sar</taxon>
        <taxon>Alveolata</taxon>
        <taxon>Ciliophora</taxon>
        <taxon>Intramacronucleata</taxon>
        <taxon>Spirotrichea</taxon>
        <taxon>Stichotrichia</taxon>
        <taxon>Sporadotrichida</taxon>
        <taxon>Oxytrichidae</taxon>
        <taxon>Stylonychinae</taxon>
        <taxon>Stylonychia</taxon>
    </lineage>
</organism>
<evidence type="ECO:0000313" key="2">
    <source>
        <dbReference type="Proteomes" id="UP000039865"/>
    </source>
</evidence>
<protein>
    <submittedName>
        <fullName evidence="1">Uncharacterized protein</fullName>
    </submittedName>
</protein>
<dbReference type="AlphaFoldDB" id="A0A078AJN6"/>
<proteinExistence type="predicted"/>
<name>A0A078AJN6_STYLE</name>
<dbReference type="InParanoid" id="A0A078AJN6"/>
<evidence type="ECO:0000313" key="1">
    <source>
        <dbReference type="EMBL" id="CDW82379.1"/>
    </source>
</evidence>
<accession>A0A078AJN6</accession>
<reference evidence="1 2" key="1">
    <citation type="submission" date="2014-06" db="EMBL/GenBank/DDBJ databases">
        <authorList>
            <person name="Swart Estienne"/>
        </authorList>
    </citation>
    <scope>NUCLEOTIDE SEQUENCE [LARGE SCALE GENOMIC DNA]</scope>
    <source>
        <strain evidence="1 2">130c</strain>
    </source>
</reference>
<dbReference type="EMBL" id="CCKQ01010865">
    <property type="protein sequence ID" value="CDW82379.1"/>
    <property type="molecule type" value="Genomic_DNA"/>
</dbReference>
<sequence>MEAQALQFQKLALILVQTVKSLQNYSRSLEELNDQDLEKRLIAVMDIIGLKFTMPNNITVSIIKILVSILINKIDSKKDFLIFRVLDIVESMLGHVDTEIIQAVETDMFDYIKWCMVLIRTEQPLEIAERSLTSMKLICQKMRQQSLYDIIPGVSSVVTKSLGGNHKSNQKVKIKLLEIWELILVPYFQSLKND</sequence>